<protein>
    <submittedName>
        <fullName evidence="1">Uncharacterized protein</fullName>
    </submittedName>
</protein>
<name>A0A0F8XL05_9ZZZZ</name>
<gene>
    <name evidence="1" type="ORF">LCGC14_2930540</name>
</gene>
<accession>A0A0F8XL05</accession>
<dbReference type="EMBL" id="LAZR01058485">
    <property type="protein sequence ID" value="KKK69787.1"/>
    <property type="molecule type" value="Genomic_DNA"/>
</dbReference>
<evidence type="ECO:0000313" key="1">
    <source>
        <dbReference type="EMBL" id="KKK69787.1"/>
    </source>
</evidence>
<reference evidence="1" key="1">
    <citation type="journal article" date="2015" name="Nature">
        <title>Complex archaea that bridge the gap between prokaryotes and eukaryotes.</title>
        <authorList>
            <person name="Spang A."/>
            <person name="Saw J.H."/>
            <person name="Jorgensen S.L."/>
            <person name="Zaremba-Niedzwiedzka K."/>
            <person name="Martijn J."/>
            <person name="Lind A.E."/>
            <person name="van Eijk R."/>
            <person name="Schleper C."/>
            <person name="Guy L."/>
            <person name="Ettema T.J."/>
        </authorList>
    </citation>
    <scope>NUCLEOTIDE SEQUENCE</scope>
</reference>
<comment type="caution">
    <text evidence="1">The sequence shown here is derived from an EMBL/GenBank/DDBJ whole genome shotgun (WGS) entry which is preliminary data.</text>
</comment>
<organism evidence="1">
    <name type="scientific">marine sediment metagenome</name>
    <dbReference type="NCBI Taxonomy" id="412755"/>
    <lineage>
        <taxon>unclassified sequences</taxon>
        <taxon>metagenomes</taxon>
        <taxon>ecological metagenomes</taxon>
    </lineage>
</organism>
<dbReference type="AlphaFoldDB" id="A0A0F8XL05"/>
<sequence length="59" mass="6846">MDKEVTPEIRQEVIQATGLCLNPNCTAHDAIVVRIWEYAHKEDITVVRERTIKEILEKV</sequence>
<proteinExistence type="predicted"/>